<protein>
    <recommendedName>
        <fullName evidence="4">Cardioactive peptide</fullName>
    </recommendedName>
</protein>
<dbReference type="EMBL" id="CAKOGL010000023">
    <property type="protein sequence ID" value="CAH2100979.1"/>
    <property type="molecule type" value="Genomic_DNA"/>
</dbReference>
<evidence type="ECO:0000313" key="2">
    <source>
        <dbReference type="EMBL" id="CAH2100979.1"/>
    </source>
</evidence>
<sequence>MSSVCRISLLVLVLLSLDCCLTATIPRSYDPRINEDVILTAKKRPFCNAFTGCGRKRSQNIPGMPVQELFRQRQFDNDDDIMPIMDPESSSIDDLSRQIINAARLVEAIQHASAEIARRKQNELFNQ</sequence>
<keyword evidence="1" id="KW-0732">Signal</keyword>
<evidence type="ECO:0000313" key="3">
    <source>
        <dbReference type="Proteomes" id="UP001153954"/>
    </source>
</evidence>
<comment type="caution">
    <text evidence="2">The sequence shown here is derived from an EMBL/GenBank/DDBJ whole genome shotgun (WGS) entry which is preliminary data.</text>
</comment>
<reference evidence="2" key="1">
    <citation type="submission" date="2022-03" db="EMBL/GenBank/DDBJ databases">
        <authorList>
            <person name="Tunstrom K."/>
        </authorList>
    </citation>
    <scope>NUCLEOTIDE SEQUENCE</scope>
</reference>
<evidence type="ECO:0000256" key="1">
    <source>
        <dbReference type="SAM" id="SignalP"/>
    </source>
</evidence>
<organism evidence="2 3">
    <name type="scientific">Euphydryas editha</name>
    <name type="common">Edith's checkerspot</name>
    <dbReference type="NCBI Taxonomy" id="104508"/>
    <lineage>
        <taxon>Eukaryota</taxon>
        <taxon>Metazoa</taxon>
        <taxon>Ecdysozoa</taxon>
        <taxon>Arthropoda</taxon>
        <taxon>Hexapoda</taxon>
        <taxon>Insecta</taxon>
        <taxon>Pterygota</taxon>
        <taxon>Neoptera</taxon>
        <taxon>Endopterygota</taxon>
        <taxon>Lepidoptera</taxon>
        <taxon>Glossata</taxon>
        <taxon>Ditrysia</taxon>
        <taxon>Papilionoidea</taxon>
        <taxon>Nymphalidae</taxon>
        <taxon>Nymphalinae</taxon>
        <taxon>Euphydryas</taxon>
    </lineage>
</organism>
<dbReference type="Proteomes" id="UP001153954">
    <property type="component" value="Unassembled WGS sequence"/>
</dbReference>
<keyword evidence="3" id="KW-1185">Reference proteome</keyword>
<gene>
    <name evidence="2" type="ORF">EEDITHA_LOCUS15782</name>
</gene>
<dbReference type="Pfam" id="PF11105">
    <property type="entry name" value="CCAP"/>
    <property type="match status" value="1"/>
</dbReference>
<dbReference type="AlphaFoldDB" id="A0AAU9UQN8"/>
<accession>A0AAU9UQN8</accession>
<dbReference type="InterPro" id="IPR024276">
    <property type="entry name" value="CCAP"/>
</dbReference>
<feature type="signal peptide" evidence="1">
    <location>
        <begin position="1"/>
        <end position="22"/>
    </location>
</feature>
<evidence type="ECO:0008006" key="4">
    <source>
        <dbReference type="Google" id="ProtNLM"/>
    </source>
</evidence>
<name>A0AAU9UQN8_EUPED</name>
<feature type="chain" id="PRO_5043807182" description="Cardioactive peptide" evidence="1">
    <location>
        <begin position="23"/>
        <end position="127"/>
    </location>
</feature>
<proteinExistence type="predicted"/>